<gene>
    <name evidence="2" type="ORF">ACFO1S_02940</name>
</gene>
<evidence type="ECO:0000313" key="2">
    <source>
        <dbReference type="EMBL" id="MFC4302398.1"/>
    </source>
</evidence>
<accession>A0ABV8S4B3</accession>
<proteinExistence type="predicted"/>
<keyword evidence="1" id="KW-1133">Transmembrane helix</keyword>
<feature type="transmembrane region" description="Helical" evidence="1">
    <location>
        <begin position="20"/>
        <end position="38"/>
    </location>
</feature>
<dbReference type="EMBL" id="JBHSED010000003">
    <property type="protein sequence ID" value="MFC4302398.1"/>
    <property type="molecule type" value="Genomic_DNA"/>
</dbReference>
<feature type="transmembrane region" description="Helical" evidence="1">
    <location>
        <begin position="366"/>
        <end position="383"/>
    </location>
</feature>
<feature type="transmembrane region" description="Helical" evidence="1">
    <location>
        <begin position="342"/>
        <end position="360"/>
    </location>
</feature>
<feature type="transmembrane region" description="Helical" evidence="1">
    <location>
        <begin position="301"/>
        <end position="321"/>
    </location>
</feature>
<organism evidence="2 3">
    <name type="scientific">Cohnella boryungensis</name>
    <dbReference type="NCBI Taxonomy" id="768479"/>
    <lineage>
        <taxon>Bacteria</taxon>
        <taxon>Bacillati</taxon>
        <taxon>Bacillota</taxon>
        <taxon>Bacilli</taxon>
        <taxon>Bacillales</taxon>
        <taxon>Paenibacillaceae</taxon>
        <taxon>Cohnella</taxon>
    </lineage>
</organism>
<keyword evidence="1" id="KW-0812">Transmembrane</keyword>
<dbReference type="Proteomes" id="UP001595755">
    <property type="component" value="Unassembled WGS sequence"/>
</dbReference>
<protein>
    <recommendedName>
        <fullName evidence="4">O-antigen ligase domain-containing protein</fullName>
    </recommendedName>
</protein>
<feature type="transmembrane region" description="Helical" evidence="1">
    <location>
        <begin position="132"/>
        <end position="153"/>
    </location>
</feature>
<feature type="transmembrane region" description="Helical" evidence="1">
    <location>
        <begin position="160"/>
        <end position="180"/>
    </location>
</feature>
<evidence type="ECO:0000313" key="3">
    <source>
        <dbReference type="Proteomes" id="UP001595755"/>
    </source>
</evidence>
<feature type="transmembrane region" description="Helical" evidence="1">
    <location>
        <begin position="45"/>
        <end position="61"/>
    </location>
</feature>
<reference evidence="3" key="1">
    <citation type="journal article" date="2019" name="Int. J. Syst. Evol. Microbiol.">
        <title>The Global Catalogue of Microorganisms (GCM) 10K type strain sequencing project: providing services to taxonomists for standard genome sequencing and annotation.</title>
        <authorList>
            <consortium name="The Broad Institute Genomics Platform"/>
            <consortium name="The Broad Institute Genome Sequencing Center for Infectious Disease"/>
            <person name="Wu L."/>
            <person name="Ma J."/>
        </authorList>
    </citation>
    <scope>NUCLEOTIDE SEQUENCE [LARGE SCALE GENOMIC DNA]</scope>
    <source>
        <strain evidence="3">CGMCC 4.1641</strain>
    </source>
</reference>
<evidence type="ECO:0008006" key="4">
    <source>
        <dbReference type="Google" id="ProtNLM"/>
    </source>
</evidence>
<sequence length="416" mass="47995">MVNLIFLLKPLADLLWSMKALNSLLIACVFALSLACLFQIKLIKVNLALLLLSFLMFRSLLAQMDELTFAIFLKVISAILLFFMAQFAARVSQTISLIALSYIVPTLYVIFLAAIGQGYQYWGAVHTFVGPYYYKTDLAIMVILSIIFFRRFLFFGSSVFIKRIAAVYILLIAPKLILMANSRMTLIVYAVILIGLVVEYFRYHDVKFSSFKRNLIIFYSLVVFIGGYLFYVNRYISEDALVIDMNSEQIFSASNTQGRSEIWGSITDRFFEGELLNILFGYSMMKDHEFDVVLHADSHNAWLKVMISCGLAGLFLYMLMLGLVVHKLRLLLRQYRDRRNDYFVLMTIALLLSFYLLSGISQSNLIFTQSSWYAFYFMGLLFNKRLFPLPEQRLPERAWMRPHIGEVGLERAVVSK</sequence>
<keyword evidence="3" id="KW-1185">Reference proteome</keyword>
<keyword evidence="1" id="KW-0472">Membrane</keyword>
<feature type="transmembrane region" description="Helical" evidence="1">
    <location>
        <begin position="215"/>
        <end position="232"/>
    </location>
</feature>
<feature type="transmembrane region" description="Helical" evidence="1">
    <location>
        <begin position="67"/>
        <end position="85"/>
    </location>
</feature>
<feature type="transmembrane region" description="Helical" evidence="1">
    <location>
        <begin position="97"/>
        <end position="120"/>
    </location>
</feature>
<name>A0ABV8S4B3_9BACL</name>
<dbReference type="RefSeq" id="WP_204600736.1">
    <property type="nucleotide sequence ID" value="NZ_JBHSED010000003.1"/>
</dbReference>
<comment type="caution">
    <text evidence="2">The sequence shown here is derived from an EMBL/GenBank/DDBJ whole genome shotgun (WGS) entry which is preliminary data.</text>
</comment>
<evidence type="ECO:0000256" key="1">
    <source>
        <dbReference type="SAM" id="Phobius"/>
    </source>
</evidence>
<feature type="transmembrane region" description="Helical" evidence="1">
    <location>
        <begin position="186"/>
        <end position="203"/>
    </location>
</feature>